<organism evidence="1 2">
    <name type="scientific">Laspinema olomoucense D3b</name>
    <dbReference type="NCBI Taxonomy" id="2953688"/>
    <lineage>
        <taxon>Bacteria</taxon>
        <taxon>Bacillati</taxon>
        <taxon>Cyanobacteriota</taxon>
        <taxon>Cyanophyceae</taxon>
        <taxon>Oscillatoriophycideae</taxon>
        <taxon>Oscillatoriales</taxon>
        <taxon>Laspinemataceae</taxon>
        <taxon>Laspinema</taxon>
        <taxon>Laspinema olomoucense</taxon>
    </lineage>
</organism>
<evidence type="ECO:0000313" key="1">
    <source>
        <dbReference type="EMBL" id="MCT7977504.1"/>
    </source>
</evidence>
<name>A0ABT2N6P9_9CYAN</name>
<protein>
    <submittedName>
        <fullName evidence="1">Uncharacterized protein</fullName>
    </submittedName>
</protein>
<dbReference type="RefSeq" id="WP_261234978.1">
    <property type="nucleotide sequence ID" value="NZ_JAMXFA010000007.1"/>
</dbReference>
<dbReference type="EMBL" id="JAMXFA010000007">
    <property type="protein sequence ID" value="MCT7977504.1"/>
    <property type="molecule type" value="Genomic_DNA"/>
</dbReference>
<sequence>MDLYSNCSAATEDFGVSSKYNPGTTSKAIAVEAVNPNAIATPRGNPNGSL</sequence>
<reference evidence="1 2" key="1">
    <citation type="journal article" date="2022" name="Front. Microbiol.">
        <title>High genomic differentiation and limited gene flow indicate recent cryptic speciation within the genus Laspinema (cyanobacteria).</title>
        <authorList>
            <person name="Stanojkovic A."/>
            <person name="Skoupy S."/>
            <person name="Skaloud P."/>
            <person name="Dvorak P."/>
        </authorList>
    </citation>
    <scope>NUCLEOTIDE SEQUENCE [LARGE SCALE GENOMIC DNA]</scope>
    <source>
        <strain evidence="1 2">D3b</strain>
    </source>
</reference>
<proteinExistence type="predicted"/>
<keyword evidence="2" id="KW-1185">Reference proteome</keyword>
<comment type="caution">
    <text evidence="1">The sequence shown here is derived from an EMBL/GenBank/DDBJ whole genome shotgun (WGS) entry which is preliminary data.</text>
</comment>
<evidence type="ECO:0000313" key="2">
    <source>
        <dbReference type="Proteomes" id="UP001525961"/>
    </source>
</evidence>
<accession>A0ABT2N6P9</accession>
<gene>
    <name evidence="1" type="ORF">NG792_07295</name>
</gene>
<dbReference type="Proteomes" id="UP001525961">
    <property type="component" value="Unassembled WGS sequence"/>
</dbReference>